<dbReference type="SMART" id="SM00849">
    <property type="entry name" value="Lactamase_B"/>
    <property type="match status" value="1"/>
</dbReference>
<evidence type="ECO:0000259" key="11">
    <source>
        <dbReference type="PROSITE" id="PS50903"/>
    </source>
</evidence>
<dbReference type="SUPFAM" id="SSF52218">
    <property type="entry name" value="Flavoproteins"/>
    <property type="match status" value="1"/>
</dbReference>
<comment type="cofactor">
    <cofactor evidence="3">
        <name>FAD</name>
        <dbReference type="ChEBI" id="CHEBI:57692"/>
    </cofactor>
</comment>
<dbReference type="SUPFAM" id="SSF51905">
    <property type="entry name" value="FAD/NAD(P)-binding domain"/>
    <property type="match status" value="2"/>
</dbReference>
<keyword evidence="7" id="KW-0274">FAD</keyword>
<dbReference type="Gene3D" id="2.20.28.10">
    <property type="match status" value="1"/>
</dbReference>
<dbReference type="GO" id="GO:0005506">
    <property type="term" value="F:iron ion binding"/>
    <property type="evidence" value="ECO:0007669"/>
    <property type="project" value="InterPro"/>
</dbReference>
<sequence>MNAIEIKKDIHWVGALDPSLRIFDIIMYTPYGTTYNSYLVKGSEKTAIFETVKEKFFDEFLERLNSLNTDIKDIDYIVIDHTEPDHAGSVAKLLDLAPKAKLVGSSTALRFMRGIVNREFDSITVKHGDTLSLGNKTLQFISAPFLHWPDSMYTYIVEDNLLVTCDSFGSHYSNKDIFNDLNESQENYMDALKYYFTAIMGPFKSYVLDAIDKIKDLNIDMICPGHGPVLRDNPSKIIKLYKEWSLDSEKPSESKHIVIPYVSAYGYTESLAKKIEEGIHSIGEFKVELFDVIHHNINDIISSIEKSHGVIFGSPTINGDALKPILDILISLNPIVHGRKTAAAFGSYGWSGESVSNIENRLKQLKMDVFSPGLRVNFKPSEEDLTHAYHFGQSFAQKIDENIIKVNKPNKPSTSKKWKCLICGVVFEGTEPPETCSVCGASSEQFVEVVESGIEFRNDDDKTYLIIGNGAAGFSAADTIRKRNKNCKIIMVSSENNLTYFRPQLSDYLSSSISDDEFYVVPERWYKDNDIDLCLNSHVDKINGEDRKIILSDGRQISYDKLILANGSSSFVPPIKGIDKKGVFSLKYLSDADAIKNYISNSKKAVVIGGGLLGLEAAWELKNCGLDVTVVEFANRLLSRQLDEDGAKLFSASIDKSGVSVILQDSAVEILGDDKVNGVMLSSGRSLDTDIVIFSIGIRPNKALAETCGIKTDRGIVVNDKMETSVENVYACGDICEYNGKVYGNWQASIEMGKTAGANAVGDESYFTDFVSSVIFSAMDTELFSCGTFSSESKALSSLDSQKGIYQKLFFNDNKLIGGILLGDTKKSGKIISAIQSGKTIKDIMSDNFFI</sequence>
<dbReference type="GO" id="GO:0016651">
    <property type="term" value="F:oxidoreductase activity, acting on NAD(P)H"/>
    <property type="evidence" value="ECO:0007669"/>
    <property type="project" value="UniProtKB-ARBA"/>
</dbReference>
<feature type="domain" description="Flavodoxin-like" evidence="10">
    <location>
        <begin position="257"/>
        <end position="396"/>
    </location>
</feature>
<dbReference type="Pfam" id="PF18267">
    <property type="entry name" value="Rubredoxin_C"/>
    <property type="match status" value="1"/>
</dbReference>
<dbReference type="SUPFAM" id="SSF56281">
    <property type="entry name" value="Metallo-hydrolase/oxidoreductase"/>
    <property type="match status" value="1"/>
</dbReference>
<dbReference type="InterPro" id="IPR008254">
    <property type="entry name" value="Flavodoxin/NO_synth"/>
</dbReference>
<dbReference type="PANTHER" id="PTHR32145:SF11">
    <property type="entry name" value="DIFLAVIN FLAVOPROTEIN A 2-RELATED"/>
    <property type="match status" value="1"/>
</dbReference>
<dbReference type="Pfam" id="PF21349">
    <property type="entry name" value="RUBY_RBDX"/>
    <property type="match status" value="1"/>
</dbReference>
<evidence type="ECO:0000313" key="12">
    <source>
        <dbReference type="EMBL" id="MBI6875409.1"/>
    </source>
</evidence>
<comment type="cofactor">
    <cofactor evidence="1">
        <name>Fe cation</name>
        <dbReference type="ChEBI" id="CHEBI:24875"/>
    </cofactor>
</comment>
<dbReference type="InterPro" id="IPR036866">
    <property type="entry name" value="RibonucZ/Hydroxyglut_hydro"/>
</dbReference>
<proteinExistence type="inferred from homology"/>
<evidence type="ECO:0000256" key="6">
    <source>
        <dbReference type="ARBA" id="ARBA00022630"/>
    </source>
</evidence>
<dbReference type="InterPro" id="IPR024934">
    <property type="entry name" value="Rubredoxin-like_dom"/>
</dbReference>
<evidence type="ECO:0000256" key="9">
    <source>
        <dbReference type="ARBA" id="ARBA00023004"/>
    </source>
</evidence>
<keyword evidence="6" id="KW-0285">Flavoprotein</keyword>
<dbReference type="InterPro" id="IPR023753">
    <property type="entry name" value="FAD/NAD-binding_dom"/>
</dbReference>
<evidence type="ECO:0000256" key="2">
    <source>
        <dbReference type="ARBA" id="ARBA00001965"/>
    </source>
</evidence>
<evidence type="ECO:0000256" key="4">
    <source>
        <dbReference type="ARBA" id="ARBA00007121"/>
    </source>
</evidence>
<dbReference type="InterPro" id="IPR036188">
    <property type="entry name" value="FAD/NAD-bd_sf"/>
</dbReference>
<dbReference type="Pfam" id="PF19583">
    <property type="entry name" value="ODP"/>
    <property type="match status" value="1"/>
</dbReference>
<dbReference type="CDD" id="cd07709">
    <property type="entry name" value="flavodiiron_proteins_MBL-fold"/>
    <property type="match status" value="1"/>
</dbReference>
<dbReference type="PROSITE" id="PS50902">
    <property type="entry name" value="FLAVODOXIN_LIKE"/>
    <property type="match status" value="1"/>
</dbReference>
<dbReference type="InterPro" id="IPR029039">
    <property type="entry name" value="Flavoprotein-like_sf"/>
</dbReference>
<dbReference type="GO" id="GO:0010181">
    <property type="term" value="F:FMN binding"/>
    <property type="evidence" value="ECO:0007669"/>
    <property type="project" value="InterPro"/>
</dbReference>
<dbReference type="EMBL" id="JAEEGB010000043">
    <property type="protein sequence ID" value="MBI6875409.1"/>
    <property type="molecule type" value="Genomic_DNA"/>
</dbReference>
<dbReference type="InterPro" id="IPR041575">
    <property type="entry name" value="Rubredoxin_C"/>
</dbReference>
<dbReference type="Pfam" id="PF00258">
    <property type="entry name" value="Flavodoxin_1"/>
    <property type="match status" value="1"/>
</dbReference>
<dbReference type="InterPro" id="IPR001279">
    <property type="entry name" value="Metallo-B-lactamas"/>
</dbReference>
<comment type="caution">
    <text evidence="12">The sequence shown here is derived from an EMBL/GenBank/DDBJ whole genome shotgun (WGS) entry which is preliminary data.</text>
</comment>
<dbReference type="Pfam" id="PF07992">
    <property type="entry name" value="Pyr_redox_2"/>
    <property type="match status" value="1"/>
</dbReference>
<keyword evidence="13" id="KW-1185">Reference proteome</keyword>
<accession>A0A934I233</accession>
<dbReference type="Proteomes" id="UP000622687">
    <property type="component" value="Unassembled WGS sequence"/>
</dbReference>
<dbReference type="Gene3D" id="3.50.50.60">
    <property type="entry name" value="FAD/NAD(P)-binding domain"/>
    <property type="match status" value="2"/>
</dbReference>
<name>A0A934I233_9CLOT</name>
<evidence type="ECO:0000256" key="8">
    <source>
        <dbReference type="ARBA" id="ARBA00022982"/>
    </source>
</evidence>
<protein>
    <submittedName>
        <fullName evidence="12">FAD-dependent oxidoreductase</fullName>
    </submittedName>
</protein>
<comment type="similarity">
    <text evidence="4">In the N-terminal section; belongs to the zinc metallo-hydrolase group 3 family.</text>
</comment>
<keyword evidence="8" id="KW-0249">Electron transport</keyword>
<evidence type="ECO:0000259" key="10">
    <source>
        <dbReference type="PROSITE" id="PS50902"/>
    </source>
</evidence>
<dbReference type="InterPro" id="IPR045761">
    <property type="entry name" value="ODP_dom"/>
</dbReference>
<dbReference type="PRINTS" id="PR00368">
    <property type="entry name" value="FADPNR"/>
</dbReference>
<dbReference type="CDD" id="cd00729">
    <property type="entry name" value="rubredoxin_SM"/>
    <property type="match status" value="1"/>
</dbReference>
<evidence type="ECO:0000256" key="5">
    <source>
        <dbReference type="ARBA" id="ARBA00022448"/>
    </source>
</evidence>
<reference evidence="12" key="1">
    <citation type="submission" date="2020-12" db="EMBL/GenBank/DDBJ databases">
        <title>Clostridium thailandense sp. nov., a novel acetogenic bacterium isolated from peat land soil in Thailand.</title>
        <authorList>
            <person name="Chaikitkaew S."/>
            <person name="Birkeland N.K."/>
        </authorList>
    </citation>
    <scope>NUCLEOTIDE SEQUENCE</scope>
    <source>
        <strain evidence="12">DSM 17425</strain>
    </source>
</reference>
<dbReference type="PANTHER" id="PTHR32145">
    <property type="entry name" value="DIFLAVIN FLAVOPROTEIN A 2-RELATED"/>
    <property type="match status" value="1"/>
</dbReference>
<evidence type="ECO:0000256" key="3">
    <source>
        <dbReference type="ARBA" id="ARBA00001974"/>
    </source>
</evidence>
<organism evidence="12 13">
    <name type="scientific">Clostridium aciditolerans</name>
    <dbReference type="NCBI Taxonomy" id="339861"/>
    <lineage>
        <taxon>Bacteria</taxon>
        <taxon>Bacillati</taxon>
        <taxon>Bacillota</taxon>
        <taxon>Clostridia</taxon>
        <taxon>Eubacteriales</taxon>
        <taxon>Clostridiaceae</taxon>
        <taxon>Clostridium</taxon>
    </lineage>
</organism>
<dbReference type="InterPro" id="IPR016156">
    <property type="entry name" value="FAD/NAD-linked_Rdtase_dimer_sf"/>
</dbReference>
<dbReference type="PRINTS" id="PR00411">
    <property type="entry name" value="PNDRDTASEI"/>
</dbReference>
<dbReference type="Gene3D" id="3.60.15.10">
    <property type="entry name" value="Ribonuclease Z/Hydroxyacylglutathione hydrolase-like"/>
    <property type="match status" value="1"/>
</dbReference>
<dbReference type="PROSITE" id="PS50903">
    <property type="entry name" value="RUBREDOXIN_LIKE"/>
    <property type="match status" value="1"/>
</dbReference>
<dbReference type="InterPro" id="IPR051285">
    <property type="entry name" value="NADH_oxidoreductase_modular"/>
</dbReference>
<dbReference type="RefSeq" id="WP_211144760.1">
    <property type="nucleotide sequence ID" value="NZ_JAEEGB010000043.1"/>
</dbReference>
<evidence type="ECO:0000313" key="13">
    <source>
        <dbReference type="Proteomes" id="UP000622687"/>
    </source>
</evidence>
<comment type="cofactor">
    <cofactor evidence="2">
        <name>Fe(3+)</name>
        <dbReference type="ChEBI" id="CHEBI:29034"/>
    </cofactor>
</comment>
<feature type="domain" description="Rubredoxin-like" evidence="11">
    <location>
        <begin position="415"/>
        <end position="449"/>
    </location>
</feature>
<dbReference type="AlphaFoldDB" id="A0A934I233"/>
<keyword evidence="5" id="KW-0813">Transport</keyword>
<gene>
    <name evidence="12" type="ORF">I6U51_22305</name>
</gene>
<keyword evidence="9" id="KW-0408">Iron</keyword>
<evidence type="ECO:0000256" key="7">
    <source>
        <dbReference type="ARBA" id="ARBA00022827"/>
    </source>
</evidence>
<dbReference type="Gene3D" id="3.30.390.30">
    <property type="match status" value="1"/>
</dbReference>
<dbReference type="InterPro" id="IPR048574">
    <property type="entry name" value="RUBY_RBDX"/>
</dbReference>
<dbReference type="SUPFAM" id="SSF57802">
    <property type="entry name" value="Rubredoxin-like"/>
    <property type="match status" value="1"/>
</dbReference>
<evidence type="ECO:0000256" key="1">
    <source>
        <dbReference type="ARBA" id="ARBA00001962"/>
    </source>
</evidence>
<dbReference type="Gene3D" id="3.40.50.360">
    <property type="match status" value="1"/>
</dbReference>